<accession>A0A433PNT1</accession>
<evidence type="ECO:0000313" key="2">
    <source>
        <dbReference type="Proteomes" id="UP000274822"/>
    </source>
</evidence>
<reference evidence="1 2" key="1">
    <citation type="journal article" date="2018" name="New Phytol.">
        <title>Phylogenomics of Endogonaceae and evolution of mycorrhizas within Mucoromycota.</title>
        <authorList>
            <person name="Chang Y."/>
            <person name="Desiro A."/>
            <person name="Na H."/>
            <person name="Sandor L."/>
            <person name="Lipzen A."/>
            <person name="Clum A."/>
            <person name="Barry K."/>
            <person name="Grigoriev I.V."/>
            <person name="Martin F.M."/>
            <person name="Stajich J.E."/>
            <person name="Smith M.E."/>
            <person name="Bonito G."/>
            <person name="Spatafora J.W."/>
        </authorList>
    </citation>
    <scope>NUCLEOTIDE SEQUENCE [LARGE SCALE GENOMIC DNA]</scope>
    <source>
        <strain evidence="1 2">AD002</strain>
    </source>
</reference>
<dbReference type="AlphaFoldDB" id="A0A433PNT1"/>
<name>A0A433PNT1_9FUNG</name>
<evidence type="ECO:0000313" key="1">
    <source>
        <dbReference type="EMBL" id="RUS19122.1"/>
    </source>
</evidence>
<gene>
    <name evidence="1" type="ORF">BC938DRAFT_475811</name>
</gene>
<feature type="non-terminal residue" evidence="1">
    <location>
        <position position="143"/>
    </location>
</feature>
<proteinExistence type="predicted"/>
<comment type="caution">
    <text evidence="1">The sequence shown here is derived from an EMBL/GenBank/DDBJ whole genome shotgun (WGS) entry which is preliminary data.</text>
</comment>
<organism evidence="1 2">
    <name type="scientific">Jimgerdemannia flammicorona</name>
    <dbReference type="NCBI Taxonomy" id="994334"/>
    <lineage>
        <taxon>Eukaryota</taxon>
        <taxon>Fungi</taxon>
        <taxon>Fungi incertae sedis</taxon>
        <taxon>Mucoromycota</taxon>
        <taxon>Mucoromycotina</taxon>
        <taxon>Endogonomycetes</taxon>
        <taxon>Endogonales</taxon>
        <taxon>Endogonaceae</taxon>
        <taxon>Jimgerdemannia</taxon>
    </lineage>
</organism>
<dbReference type="EMBL" id="RBNJ01021838">
    <property type="protein sequence ID" value="RUS19122.1"/>
    <property type="molecule type" value="Genomic_DNA"/>
</dbReference>
<sequence length="143" mass="16281">MSLYINAIYPQLSNNQLRVLGEMVKVEGIRGTLREVRTMLNSSQDSIRDQGLFDDDNDHILPDVGIPEEGDAQNHDVGYVFGLLQHIRFCTNIHSNYCHFTVNIDSCEMLSIGIPQRNNTERDIDVFVKTHVFSCFNGVVDQH</sequence>
<keyword evidence="2" id="KW-1185">Reference proteome</keyword>
<protein>
    <submittedName>
        <fullName evidence="1">Uncharacterized protein</fullName>
    </submittedName>
</protein>
<dbReference type="Proteomes" id="UP000274822">
    <property type="component" value="Unassembled WGS sequence"/>
</dbReference>